<dbReference type="EC" id="5.3.1.9" evidence="3"/>
<dbReference type="GO" id="GO:0004347">
    <property type="term" value="F:glucose-6-phosphate isomerase activity"/>
    <property type="evidence" value="ECO:0007669"/>
    <property type="project" value="UniProtKB-EC"/>
</dbReference>
<proteinExistence type="inferred from homology"/>
<dbReference type="InterPro" id="IPR011051">
    <property type="entry name" value="RmlC_Cupin_sf"/>
</dbReference>
<evidence type="ECO:0000259" key="7">
    <source>
        <dbReference type="Pfam" id="PF06560"/>
    </source>
</evidence>
<keyword evidence="4" id="KW-0312">Gluconeogenesis</keyword>
<evidence type="ECO:0000256" key="4">
    <source>
        <dbReference type="ARBA" id="ARBA00022432"/>
    </source>
</evidence>
<dbReference type="Gene3D" id="2.60.120.10">
    <property type="entry name" value="Jelly Rolls"/>
    <property type="match status" value="1"/>
</dbReference>
<comment type="pathway">
    <text evidence="1">Carbohydrate degradation; glycolysis; D-glyceraldehyde 3-phosphate and glycerone phosphate from D-glucose: step 2/4.</text>
</comment>
<evidence type="ECO:0000256" key="5">
    <source>
        <dbReference type="ARBA" id="ARBA00023152"/>
    </source>
</evidence>
<evidence type="ECO:0000313" key="8">
    <source>
        <dbReference type="EMBL" id="OGY08002.1"/>
    </source>
</evidence>
<dbReference type="STRING" id="1797513.A2782_01960"/>
<comment type="caution">
    <text evidence="8">The sequence shown here is derived from an EMBL/GenBank/DDBJ whole genome shotgun (WGS) entry which is preliminary data.</text>
</comment>
<dbReference type="SUPFAM" id="SSF51182">
    <property type="entry name" value="RmlC-like cupins"/>
    <property type="match status" value="1"/>
</dbReference>
<comment type="similarity">
    <text evidence="2">Belongs to the archaeal-type GPI family.</text>
</comment>
<name>A0A1G1UXX2_9BACT</name>
<keyword evidence="5" id="KW-0324">Glycolysis</keyword>
<dbReference type="CDD" id="cd02218">
    <property type="entry name" value="cupin_PGI"/>
    <property type="match status" value="1"/>
</dbReference>
<dbReference type="InterPro" id="IPR010551">
    <property type="entry name" value="G6P_isomerase_prok"/>
</dbReference>
<evidence type="ECO:0000256" key="3">
    <source>
        <dbReference type="ARBA" id="ARBA00011952"/>
    </source>
</evidence>
<dbReference type="UniPathway" id="UPA00109">
    <property type="reaction ID" value="UER00181"/>
</dbReference>
<gene>
    <name evidence="8" type="ORF">A2782_01960</name>
</gene>
<sequence length="197" mass="22279">MSRRVIARVKSHVILEKVQPKTTRTLKDLAPVLQNPEAVGPSPVYEVFIEPENNEWVNRTVIQPGYLGEEYTKTFGHYHTHPVAELYKVESGEGVLLLQKGTPDIVEEVLLVRAKAGDKILINPEYGHSWSNTGNEELVLLDNWKDGHTPSDYQPIESHAGMSYYIVDQSSKPIPIPNPIYKNLPPPHWINAVELQQ</sequence>
<reference evidence="8 9" key="1">
    <citation type="journal article" date="2016" name="Nat. Commun.">
        <title>Thousands of microbial genomes shed light on interconnected biogeochemical processes in an aquifer system.</title>
        <authorList>
            <person name="Anantharaman K."/>
            <person name="Brown C.T."/>
            <person name="Hug L.A."/>
            <person name="Sharon I."/>
            <person name="Castelle C.J."/>
            <person name="Probst A.J."/>
            <person name="Thomas B.C."/>
            <person name="Singh A."/>
            <person name="Wilkins M.J."/>
            <person name="Karaoz U."/>
            <person name="Brodie E.L."/>
            <person name="Williams K.H."/>
            <person name="Hubbard S.S."/>
            <person name="Banfield J.F."/>
        </authorList>
    </citation>
    <scope>NUCLEOTIDE SEQUENCE [LARGE SCALE GENOMIC DNA]</scope>
</reference>
<dbReference type="GO" id="GO:0005737">
    <property type="term" value="C:cytoplasm"/>
    <property type="evidence" value="ECO:0007669"/>
    <property type="project" value="InterPro"/>
</dbReference>
<evidence type="ECO:0000256" key="2">
    <source>
        <dbReference type="ARBA" id="ARBA00006542"/>
    </source>
</evidence>
<evidence type="ECO:0000256" key="1">
    <source>
        <dbReference type="ARBA" id="ARBA00004926"/>
    </source>
</evidence>
<dbReference type="EMBL" id="MHBW01000032">
    <property type="protein sequence ID" value="OGY08002.1"/>
    <property type="molecule type" value="Genomic_DNA"/>
</dbReference>
<dbReference type="InterPro" id="IPR014710">
    <property type="entry name" value="RmlC-like_jellyroll"/>
</dbReference>
<comment type="catalytic activity">
    <reaction evidence="6">
        <text>alpha-D-glucose 6-phosphate = beta-D-fructose 6-phosphate</text>
        <dbReference type="Rhea" id="RHEA:11816"/>
        <dbReference type="ChEBI" id="CHEBI:57634"/>
        <dbReference type="ChEBI" id="CHEBI:58225"/>
        <dbReference type="EC" id="5.3.1.9"/>
    </reaction>
</comment>
<evidence type="ECO:0000256" key="6">
    <source>
        <dbReference type="ARBA" id="ARBA00029321"/>
    </source>
</evidence>
<dbReference type="Proteomes" id="UP000177967">
    <property type="component" value="Unassembled WGS sequence"/>
</dbReference>
<feature type="domain" description="Glucose-6-phosphate isomerase prokaryote" evidence="7">
    <location>
        <begin position="57"/>
        <end position="170"/>
    </location>
</feature>
<evidence type="ECO:0000313" key="9">
    <source>
        <dbReference type="Proteomes" id="UP000177967"/>
    </source>
</evidence>
<dbReference type="AlphaFoldDB" id="A0A1G1UXX2"/>
<organism evidence="8 9">
    <name type="scientific">Candidatus Blackburnbacteria bacterium RIFCSPHIGHO2_01_FULL_43_15b</name>
    <dbReference type="NCBI Taxonomy" id="1797513"/>
    <lineage>
        <taxon>Bacteria</taxon>
        <taxon>Candidatus Blackburniibacteriota</taxon>
    </lineage>
</organism>
<accession>A0A1G1UXX2</accession>
<dbReference type="Pfam" id="PF06560">
    <property type="entry name" value="GPI"/>
    <property type="match status" value="1"/>
</dbReference>
<dbReference type="GO" id="GO:0006096">
    <property type="term" value="P:glycolytic process"/>
    <property type="evidence" value="ECO:0007669"/>
    <property type="project" value="UniProtKB-UniPathway"/>
</dbReference>
<protein>
    <recommendedName>
        <fullName evidence="3">glucose-6-phosphate isomerase</fullName>
        <ecNumber evidence="3">5.3.1.9</ecNumber>
    </recommendedName>
</protein>
<dbReference type="GO" id="GO:0006094">
    <property type="term" value="P:gluconeogenesis"/>
    <property type="evidence" value="ECO:0007669"/>
    <property type="project" value="UniProtKB-KW"/>
</dbReference>